<dbReference type="InterPro" id="IPR000209">
    <property type="entry name" value="Peptidase_S8/S53_dom"/>
</dbReference>
<evidence type="ECO:0000256" key="14">
    <source>
        <dbReference type="ARBA" id="ARBA00023145"/>
    </source>
</evidence>
<dbReference type="CDD" id="cd11377">
    <property type="entry name" value="Pro-peptidase_S53"/>
    <property type="match status" value="1"/>
</dbReference>
<evidence type="ECO:0000256" key="15">
    <source>
        <dbReference type="ARBA" id="ARBA00023180"/>
    </source>
</evidence>
<dbReference type="GO" id="GO:0008240">
    <property type="term" value="F:tripeptidyl-peptidase activity"/>
    <property type="evidence" value="ECO:0007669"/>
    <property type="project" value="UniProtKB-EC"/>
</dbReference>
<gene>
    <name evidence="19" type="ORF">IFR04_011567</name>
</gene>
<evidence type="ECO:0000256" key="7">
    <source>
        <dbReference type="ARBA" id="ARBA00022670"/>
    </source>
</evidence>
<dbReference type="FunFam" id="3.40.50.200:FF:000015">
    <property type="entry name" value="Tripeptidyl peptidase A"/>
    <property type="match status" value="1"/>
</dbReference>
<keyword evidence="15" id="KW-0325">Glycoprotein</keyword>
<proteinExistence type="predicted"/>
<comment type="cofactor">
    <cofactor evidence="2">
        <name>Ca(2+)</name>
        <dbReference type="ChEBI" id="CHEBI:29108"/>
    </cofactor>
</comment>
<dbReference type="Gene3D" id="3.40.50.200">
    <property type="entry name" value="Peptidase S8/S53 domain"/>
    <property type="match status" value="1"/>
</dbReference>
<dbReference type="PROSITE" id="PS51695">
    <property type="entry name" value="SEDOLISIN"/>
    <property type="match status" value="1"/>
</dbReference>
<evidence type="ECO:0000313" key="19">
    <source>
        <dbReference type="EMBL" id="KAG4415312.1"/>
    </source>
</evidence>
<reference evidence="19" key="1">
    <citation type="submission" date="2021-02" db="EMBL/GenBank/DDBJ databases">
        <title>Genome sequence Cadophora malorum strain M34.</title>
        <authorList>
            <person name="Stefanovic E."/>
            <person name="Vu D."/>
            <person name="Scully C."/>
            <person name="Dijksterhuis J."/>
            <person name="Roader J."/>
            <person name="Houbraken J."/>
        </authorList>
    </citation>
    <scope>NUCLEOTIDE SEQUENCE</scope>
    <source>
        <strain evidence="19">M34</strain>
    </source>
</reference>
<keyword evidence="9 17" id="KW-0732">Signal</keyword>
<dbReference type="SUPFAM" id="SSF54897">
    <property type="entry name" value="Protease propeptides/inhibitors"/>
    <property type="match status" value="1"/>
</dbReference>
<accession>A0A8H7T8Z4</accession>
<dbReference type="PROSITE" id="PS00138">
    <property type="entry name" value="SUBTILASE_SER"/>
    <property type="match status" value="1"/>
</dbReference>
<dbReference type="InterPro" id="IPR050819">
    <property type="entry name" value="Tripeptidyl-peptidase_I"/>
</dbReference>
<keyword evidence="13" id="KW-0843">Virulence</keyword>
<evidence type="ECO:0000256" key="16">
    <source>
        <dbReference type="PROSITE-ProRule" id="PRU01032"/>
    </source>
</evidence>
<feature type="chain" id="PRO_5034636034" description="tripeptidyl-peptidase II" evidence="17">
    <location>
        <begin position="23"/>
        <end position="539"/>
    </location>
</feature>
<name>A0A8H7T8Z4_9HELO</name>
<keyword evidence="6" id="KW-0964">Secreted</keyword>
<dbReference type="SUPFAM" id="SSF52743">
    <property type="entry name" value="Subtilisin-like"/>
    <property type="match status" value="1"/>
</dbReference>
<feature type="active site" description="Charge relay system" evidence="16">
    <location>
        <position position="468"/>
    </location>
</feature>
<evidence type="ECO:0000256" key="13">
    <source>
        <dbReference type="ARBA" id="ARBA00023026"/>
    </source>
</evidence>
<dbReference type="AlphaFoldDB" id="A0A8H7T8Z4"/>
<comment type="caution">
    <text evidence="19">The sequence shown here is derived from an EMBL/GenBank/DDBJ whole genome shotgun (WGS) entry which is preliminary data.</text>
</comment>
<dbReference type="InterPro" id="IPR023828">
    <property type="entry name" value="Peptidase_S8_Ser-AS"/>
</dbReference>
<dbReference type="PANTHER" id="PTHR14218:SF39">
    <property type="entry name" value="PEPTIDASE S53 DOMAIN-CONTAINING PROTEIN"/>
    <property type="match status" value="1"/>
</dbReference>
<feature type="signal peptide" evidence="17">
    <location>
        <begin position="1"/>
        <end position="22"/>
    </location>
</feature>
<evidence type="ECO:0000256" key="2">
    <source>
        <dbReference type="ARBA" id="ARBA00001913"/>
    </source>
</evidence>
<keyword evidence="12" id="KW-0106">Calcium</keyword>
<evidence type="ECO:0000256" key="9">
    <source>
        <dbReference type="ARBA" id="ARBA00022729"/>
    </source>
</evidence>
<evidence type="ECO:0000256" key="6">
    <source>
        <dbReference type="ARBA" id="ARBA00022525"/>
    </source>
</evidence>
<dbReference type="PANTHER" id="PTHR14218">
    <property type="entry name" value="PROTEASE S8 TRIPEPTIDYL PEPTIDASE I CLN2"/>
    <property type="match status" value="1"/>
</dbReference>
<feature type="active site" description="Charge relay system" evidence="16">
    <location>
        <position position="252"/>
    </location>
</feature>
<dbReference type="InterPro" id="IPR015366">
    <property type="entry name" value="S53_propep"/>
</dbReference>
<keyword evidence="8" id="KW-0479">Metal-binding</keyword>
<keyword evidence="11 16" id="KW-0720">Serine protease</keyword>
<dbReference type="GO" id="GO:0005576">
    <property type="term" value="C:extracellular region"/>
    <property type="evidence" value="ECO:0007669"/>
    <property type="project" value="UniProtKB-SubCell"/>
</dbReference>
<evidence type="ECO:0000313" key="20">
    <source>
        <dbReference type="Proteomes" id="UP000664132"/>
    </source>
</evidence>
<keyword evidence="14" id="KW-0865">Zymogen</keyword>
<keyword evidence="7 16" id="KW-0645">Protease</keyword>
<dbReference type="EC" id="3.4.14.10" evidence="5"/>
<comment type="subcellular location">
    <subcellularLocation>
        <location evidence="4">Secreted</location>
        <location evidence="4">Extracellular space</location>
    </subcellularLocation>
</comment>
<dbReference type="InterPro" id="IPR036852">
    <property type="entry name" value="Peptidase_S8/S53_dom_sf"/>
</dbReference>
<dbReference type="InterPro" id="IPR030400">
    <property type="entry name" value="Sedolisin_dom"/>
</dbReference>
<dbReference type="EMBL" id="JAFJYH010000227">
    <property type="protein sequence ID" value="KAG4415312.1"/>
    <property type="molecule type" value="Genomic_DNA"/>
</dbReference>
<evidence type="ECO:0000256" key="1">
    <source>
        <dbReference type="ARBA" id="ARBA00001910"/>
    </source>
</evidence>
<dbReference type="Pfam" id="PF00082">
    <property type="entry name" value="Peptidase_S8"/>
    <property type="match status" value="1"/>
</dbReference>
<dbReference type="Pfam" id="PF09286">
    <property type="entry name" value="Pro-kuma_activ"/>
    <property type="match status" value="1"/>
</dbReference>
<evidence type="ECO:0000256" key="10">
    <source>
        <dbReference type="ARBA" id="ARBA00022801"/>
    </source>
</evidence>
<comment type="catalytic activity">
    <reaction evidence="1">
        <text>Release of an N-terminal tripeptide from a polypeptide.</text>
        <dbReference type="EC" id="3.4.14.10"/>
    </reaction>
</comment>
<dbReference type="SMART" id="SM00944">
    <property type="entry name" value="Pro-kuma_activ"/>
    <property type="match status" value="1"/>
</dbReference>
<dbReference type="GO" id="GO:0046872">
    <property type="term" value="F:metal ion binding"/>
    <property type="evidence" value="ECO:0007669"/>
    <property type="project" value="UniProtKB-KW"/>
</dbReference>
<keyword evidence="10 16" id="KW-0378">Hydrolase</keyword>
<comment type="caution">
    <text evidence="16">Lacks conserved residue(s) required for the propagation of feature annotation.</text>
</comment>
<keyword evidence="20" id="KW-1185">Reference proteome</keyword>
<evidence type="ECO:0000256" key="4">
    <source>
        <dbReference type="ARBA" id="ARBA00004239"/>
    </source>
</evidence>
<feature type="active site" description="Charge relay system" evidence="16">
    <location>
        <position position="248"/>
    </location>
</feature>
<evidence type="ECO:0000256" key="5">
    <source>
        <dbReference type="ARBA" id="ARBA00012462"/>
    </source>
</evidence>
<protein>
    <recommendedName>
        <fullName evidence="5">tripeptidyl-peptidase II</fullName>
        <ecNumber evidence="5">3.4.14.10</ecNumber>
    </recommendedName>
</protein>
<dbReference type="GO" id="GO:0004252">
    <property type="term" value="F:serine-type endopeptidase activity"/>
    <property type="evidence" value="ECO:0007669"/>
    <property type="project" value="UniProtKB-UniRule"/>
</dbReference>
<evidence type="ECO:0000256" key="3">
    <source>
        <dbReference type="ARBA" id="ARBA00002451"/>
    </source>
</evidence>
<feature type="domain" description="Peptidase S53" evidence="18">
    <location>
        <begin position="163"/>
        <end position="539"/>
    </location>
</feature>
<evidence type="ECO:0000256" key="12">
    <source>
        <dbReference type="ARBA" id="ARBA00022837"/>
    </source>
</evidence>
<evidence type="ECO:0000256" key="17">
    <source>
        <dbReference type="SAM" id="SignalP"/>
    </source>
</evidence>
<evidence type="ECO:0000256" key="11">
    <source>
        <dbReference type="ARBA" id="ARBA00022825"/>
    </source>
</evidence>
<dbReference type="CDD" id="cd04056">
    <property type="entry name" value="Peptidases_S53"/>
    <property type="match status" value="1"/>
</dbReference>
<organism evidence="19 20">
    <name type="scientific">Cadophora malorum</name>
    <dbReference type="NCBI Taxonomy" id="108018"/>
    <lineage>
        <taxon>Eukaryota</taxon>
        <taxon>Fungi</taxon>
        <taxon>Dikarya</taxon>
        <taxon>Ascomycota</taxon>
        <taxon>Pezizomycotina</taxon>
        <taxon>Leotiomycetes</taxon>
        <taxon>Helotiales</taxon>
        <taxon>Ploettnerulaceae</taxon>
        <taxon>Cadophora</taxon>
    </lineage>
</organism>
<dbReference type="GO" id="GO:0006508">
    <property type="term" value="P:proteolysis"/>
    <property type="evidence" value="ECO:0007669"/>
    <property type="project" value="UniProtKB-KW"/>
</dbReference>
<sequence length="539" mass="58034">MLLPTIANVLTAFIICAGTVNGKTAPYAVKERHHVPSSWSRIGPAPAAHLIQLQTGLKQSQFSELEKQLYEVSNPGHERYGQHLSEDQVNQLVKPTAEATDQVLKWLRENDIEDQLEYSRAKDWIKVILSVESVERLLDTKYFIFKHEDGSQLIRTPEWSLPSHLHEQIQTIQPTNSFFRMKPSRSTLKVAPADGPDVQIAPDRAPSIKAVADVCNPDLVTPESLPISSGPDEQAPNTTSLAAGRNLEGNLDSHTILGIAFPTPMEVYNTGGSPPFLPDLATPTTTNEPDLDWLQFMLGLDAESIPQVVSTSCGDDEQAVPLSFVTAVCNGFAQLGARGVSLLFASGDNGVGSNGECVSNDGRSASMFLPIFPGSCPFVTTVGGTMRMNPEVVAFNPGNNYASGGGFSNYFARPAYQDAFVEPYITSLGDQFKGLYNTSGRAYPDISAQAFHYATIWNGTLVPLDGTSASTPAASAIISLLNDALLAAGKPVLGFLNPWLYSQGFKALTDVTSGSARGCTQLGFQHKLAGMLFLGSEHL</sequence>
<dbReference type="Proteomes" id="UP000664132">
    <property type="component" value="Unassembled WGS sequence"/>
</dbReference>
<comment type="function">
    <text evidence="3">Secreted tripeptidyl-peptidase which degrades proteins at acidic pHs and is involved in virulence.</text>
</comment>
<evidence type="ECO:0000259" key="18">
    <source>
        <dbReference type="PROSITE" id="PS51695"/>
    </source>
</evidence>
<evidence type="ECO:0000256" key="8">
    <source>
        <dbReference type="ARBA" id="ARBA00022723"/>
    </source>
</evidence>
<dbReference type="OrthoDB" id="409122at2759"/>